<accession>A0ABY0QVZ1</accession>
<dbReference type="EMBL" id="FNHD01000010">
    <property type="protein sequence ID" value="SDL99714.1"/>
    <property type="molecule type" value="Genomic_DNA"/>
</dbReference>
<dbReference type="InterPro" id="IPR055015">
    <property type="entry name" value="GCX_COOH"/>
</dbReference>
<proteinExistence type="predicted"/>
<sequence>MKKFFLIISICLSFLGYSQGENDHWYFGDKAAVSFSGLGIPLTDSQMSTHYQPVGSISDSYGNLLFYTDGKNIWNRQHQIMPNGNLNAFGTWSQANQLAILKHPGNPNLYYIFTPVPVYYNNGNISNGISTYTIVDMSLGSVGNNNLPLGDVLPNNNSVPLAGANELPFAAANVNVVKHSDNKSFWVVIPNKAKLYSYLVNNQGLINSPVVSDIPANIPNYSPVNHSSYLKISPQVNVSSNFSNYLYVVYWGGVNANDWASGKVLSFNNSTGKITTDFVLDITTNPGSGSCAEFNNNGSILYVGSNDSSIVHGIDMVNISPSSVNYYALPINYSSSSDGPMDMQRNKYGNIYMPFYYSNQYLARIINPNNFNNANIDIYNLHLNGRVAGKNLPQLVQFKSIVGDCIQDILLTSPEINNTFIYRASNSITTTNYSVSVNQNIEMKAGSYILLTPDTDIKGNFLAKIEWCRAGSSKESSSNNSTFDKPMRLSLDLRTKTVSENKVSISPNPTSDILNIKTDSKINAISVVDMTGRKVDVKLNDTQVDVRSLPAGTYLINIETKDGISTEKFIKK</sequence>
<dbReference type="NCBIfam" id="TIGR04183">
    <property type="entry name" value="Por_Secre_tail"/>
    <property type="match status" value="1"/>
</dbReference>
<dbReference type="Proteomes" id="UP000199242">
    <property type="component" value="Unassembled WGS sequence"/>
</dbReference>
<protein>
    <submittedName>
        <fullName evidence="3">Por secretion system C-terminal sorting domain-containing protein</fullName>
    </submittedName>
</protein>
<keyword evidence="4" id="KW-1185">Reference proteome</keyword>
<evidence type="ECO:0000256" key="1">
    <source>
        <dbReference type="ARBA" id="ARBA00022729"/>
    </source>
</evidence>
<name>A0ABY0QVZ1_9FLAO</name>
<gene>
    <name evidence="3" type="ORF">SAMN05216273_11069</name>
</gene>
<evidence type="ECO:0000313" key="4">
    <source>
        <dbReference type="Proteomes" id="UP000199242"/>
    </source>
</evidence>
<reference evidence="3 4" key="1">
    <citation type="submission" date="2016-10" db="EMBL/GenBank/DDBJ databases">
        <authorList>
            <person name="Varghese N."/>
            <person name="Submissions S."/>
        </authorList>
    </citation>
    <scope>NUCLEOTIDE SEQUENCE [LARGE SCALE GENOMIC DNA]</scope>
    <source>
        <strain evidence="3 4">CGMCC 1.10941</strain>
    </source>
</reference>
<organism evidence="3 4">
    <name type="scientific">Chryseobacterium taihuense</name>
    <dbReference type="NCBI Taxonomy" id="1141221"/>
    <lineage>
        <taxon>Bacteria</taxon>
        <taxon>Pseudomonadati</taxon>
        <taxon>Bacteroidota</taxon>
        <taxon>Flavobacteriia</taxon>
        <taxon>Flavobacteriales</taxon>
        <taxon>Weeksellaceae</taxon>
        <taxon>Chryseobacterium group</taxon>
        <taxon>Chryseobacterium</taxon>
    </lineage>
</organism>
<evidence type="ECO:0000259" key="2">
    <source>
        <dbReference type="Pfam" id="PF18962"/>
    </source>
</evidence>
<feature type="domain" description="Secretion system C-terminal sorting" evidence="2">
    <location>
        <begin position="505"/>
        <end position="570"/>
    </location>
</feature>
<evidence type="ECO:0000313" key="3">
    <source>
        <dbReference type="EMBL" id="SDL99714.1"/>
    </source>
</evidence>
<comment type="caution">
    <text evidence="3">The sequence shown here is derived from an EMBL/GenBank/DDBJ whole genome shotgun (WGS) entry which is preliminary data.</text>
</comment>
<dbReference type="Pfam" id="PF18962">
    <property type="entry name" value="Por_Secre_tail"/>
    <property type="match status" value="1"/>
</dbReference>
<dbReference type="NCBIfam" id="NF045639">
    <property type="entry name" value="GCX_COOH"/>
    <property type="match status" value="1"/>
</dbReference>
<dbReference type="RefSeq" id="WP_089744373.1">
    <property type="nucleotide sequence ID" value="NZ_FNHD01000010.1"/>
</dbReference>
<keyword evidence="1" id="KW-0732">Signal</keyword>
<dbReference type="InterPro" id="IPR026444">
    <property type="entry name" value="Secre_tail"/>
</dbReference>